<protein>
    <submittedName>
        <fullName evidence="1">Uncharacterized protein</fullName>
    </submittedName>
</protein>
<dbReference type="EMBL" id="JAMYWD010000009">
    <property type="protein sequence ID" value="KAJ4959737.1"/>
    <property type="molecule type" value="Genomic_DNA"/>
</dbReference>
<proteinExistence type="predicted"/>
<name>A0A9Q0H4J5_9MAGN</name>
<sequence>MGQEGEVQAQRVWGEQVESEAQVFLIIGHQTHHQQKKKKRSCRGRRGAVRENRCRQELGKSIERKRKNNMDFRTNRSKLAKKYGALMILKLSIVTTVIASSNVRVDAGEEGEAGRDVNAKDSALVLFTF</sequence>
<accession>A0A9Q0H4J5</accession>
<evidence type="ECO:0000313" key="1">
    <source>
        <dbReference type="EMBL" id="KAJ4959737.1"/>
    </source>
</evidence>
<evidence type="ECO:0000313" key="2">
    <source>
        <dbReference type="Proteomes" id="UP001141806"/>
    </source>
</evidence>
<comment type="caution">
    <text evidence="1">The sequence shown here is derived from an EMBL/GenBank/DDBJ whole genome shotgun (WGS) entry which is preliminary data.</text>
</comment>
<dbReference type="Proteomes" id="UP001141806">
    <property type="component" value="Unassembled WGS sequence"/>
</dbReference>
<organism evidence="1 2">
    <name type="scientific">Protea cynaroides</name>
    <dbReference type="NCBI Taxonomy" id="273540"/>
    <lineage>
        <taxon>Eukaryota</taxon>
        <taxon>Viridiplantae</taxon>
        <taxon>Streptophyta</taxon>
        <taxon>Embryophyta</taxon>
        <taxon>Tracheophyta</taxon>
        <taxon>Spermatophyta</taxon>
        <taxon>Magnoliopsida</taxon>
        <taxon>Proteales</taxon>
        <taxon>Proteaceae</taxon>
        <taxon>Protea</taxon>
    </lineage>
</organism>
<gene>
    <name evidence="1" type="ORF">NE237_019647</name>
</gene>
<dbReference type="AlphaFoldDB" id="A0A9Q0H4J5"/>
<keyword evidence="2" id="KW-1185">Reference proteome</keyword>
<reference evidence="1" key="1">
    <citation type="journal article" date="2023" name="Plant J.">
        <title>The genome of the king protea, Protea cynaroides.</title>
        <authorList>
            <person name="Chang J."/>
            <person name="Duong T.A."/>
            <person name="Schoeman C."/>
            <person name="Ma X."/>
            <person name="Roodt D."/>
            <person name="Barker N."/>
            <person name="Li Z."/>
            <person name="Van de Peer Y."/>
            <person name="Mizrachi E."/>
        </authorList>
    </citation>
    <scope>NUCLEOTIDE SEQUENCE</scope>
    <source>
        <tissue evidence="1">Young leaves</tissue>
    </source>
</reference>